<gene>
    <name evidence="2" type="ORF">PHMEG_00029111</name>
</gene>
<dbReference type="Gene3D" id="3.30.870.10">
    <property type="entry name" value="Endonuclease Chain A"/>
    <property type="match status" value="1"/>
</dbReference>
<keyword evidence="3" id="KW-1185">Reference proteome</keyword>
<evidence type="ECO:0000313" key="3">
    <source>
        <dbReference type="Proteomes" id="UP000198211"/>
    </source>
</evidence>
<proteinExistence type="predicted"/>
<organism evidence="2 3">
    <name type="scientific">Phytophthora megakarya</name>
    <dbReference type="NCBI Taxonomy" id="4795"/>
    <lineage>
        <taxon>Eukaryota</taxon>
        <taxon>Sar</taxon>
        <taxon>Stramenopiles</taxon>
        <taxon>Oomycota</taxon>
        <taxon>Peronosporomycetes</taxon>
        <taxon>Peronosporales</taxon>
        <taxon>Peronosporaceae</taxon>
        <taxon>Phytophthora</taxon>
    </lineage>
</organism>
<accession>A0A225V3H0</accession>
<sequence length="195" mass="21728">MLNRMITASFVVSLAVSTVPASAFSFKSLFDQSATSQDSTNATLSGGSEITPQQLILDAEKWFLTEITAVDLWYMYMSYNIKARNAINRTPSSINGVKAIYIFDDRVRLVSSQHQRNMVILPNSPSDSGIQPVAYVGGSDRVNDRWDTIYHNNTIIRDAGHITYQQKGWVDGHIGIHEPAANDLANNFLGRWNSK</sequence>
<feature type="chain" id="PRO_5012488668" evidence="1">
    <location>
        <begin position="24"/>
        <end position="195"/>
    </location>
</feature>
<keyword evidence="1" id="KW-0732">Signal</keyword>
<dbReference type="Proteomes" id="UP000198211">
    <property type="component" value="Unassembled WGS sequence"/>
</dbReference>
<protein>
    <submittedName>
        <fullName evidence="2">PhosphoLipase D</fullName>
    </submittedName>
</protein>
<name>A0A225V3H0_9STRA</name>
<reference evidence="3" key="1">
    <citation type="submission" date="2017-03" db="EMBL/GenBank/DDBJ databases">
        <title>Phytopthora megakarya and P. palmivora, two closely related causual agents of cacao black pod achieved similar genome size and gene model numbers by different mechanisms.</title>
        <authorList>
            <person name="Ali S."/>
            <person name="Shao J."/>
            <person name="Larry D.J."/>
            <person name="Kronmiller B."/>
            <person name="Shen D."/>
            <person name="Strem M.D."/>
            <person name="Melnick R.L."/>
            <person name="Guiltinan M.J."/>
            <person name="Tyler B.M."/>
            <person name="Meinhardt L.W."/>
            <person name="Bailey B.A."/>
        </authorList>
    </citation>
    <scope>NUCLEOTIDE SEQUENCE [LARGE SCALE GENOMIC DNA]</scope>
    <source>
        <strain evidence="3">zdho120</strain>
    </source>
</reference>
<evidence type="ECO:0000256" key="1">
    <source>
        <dbReference type="SAM" id="SignalP"/>
    </source>
</evidence>
<dbReference type="AlphaFoldDB" id="A0A225V3H0"/>
<dbReference type="EMBL" id="NBNE01008140">
    <property type="protein sequence ID" value="OWY99824.1"/>
    <property type="molecule type" value="Genomic_DNA"/>
</dbReference>
<evidence type="ECO:0000313" key="2">
    <source>
        <dbReference type="EMBL" id="OWY99824.1"/>
    </source>
</evidence>
<comment type="caution">
    <text evidence="2">The sequence shown here is derived from an EMBL/GenBank/DDBJ whole genome shotgun (WGS) entry which is preliminary data.</text>
</comment>
<feature type="signal peptide" evidence="1">
    <location>
        <begin position="1"/>
        <end position="23"/>
    </location>
</feature>
<dbReference type="OrthoDB" id="14911at2759"/>